<gene>
    <name evidence="1" type="ORF">PCC79_07760</name>
</gene>
<dbReference type="RefSeq" id="WP_232548022.1">
    <property type="nucleotide sequence ID" value="NZ_CP115965.1"/>
</dbReference>
<dbReference type="EMBL" id="CP115965">
    <property type="protein sequence ID" value="WZX00070.1"/>
    <property type="molecule type" value="Genomic_DNA"/>
</dbReference>
<proteinExistence type="predicted"/>
<evidence type="ECO:0000313" key="2">
    <source>
        <dbReference type="Proteomes" id="UP001434337"/>
    </source>
</evidence>
<organism evidence="1 2">
    <name type="scientific">Propioniciclava soli</name>
    <dbReference type="NCBI Taxonomy" id="2775081"/>
    <lineage>
        <taxon>Bacteria</taxon>
        <taxon>Bacillati</taxon>
        <taxon>Actinomycetota</taxon>
        <taxon>Actinomycetes</taxon>
        <taxon>Propionibacteriales</taxon>
        <taxon>Propionibacteriaceae</taxon>
        <taxon>Propioniciclava</taxon>
    </lineage>
</organism>
<name>A0ABZ3CBC9_9ACTN</name>
<dbReference type="Pfam" id="PF11452">
    <property type="entry name" value="DUF3000"/>
    <property type="match status" value="1"/>
</dbReference>
<evidence type="ECO:0000313" key="1">
    <source>
        <dbReference type="EMBL" id="WZX00070.1"/>
    </source>
</evidence>
<reference evidence="1 2" key="1">
    <citation type="journal article" date="2023" name="Environ Microbiome">
        <title>A coral-associated actinobacterium mitigates coral bleaching under heat stress.</title>
        <authorList>
            <person name="Li J."/>
            <person name="Zou Y."/>
            <person name="Li Q."/>
            <person name="Zhang J."/>
            <person name="Bourne D.G."/>
            <person name="Lyu Y."/>
            <person name="Liu C."/>
            <person name="Zhang S."/>
        </authorList>
    </citation>
    <scope>NUCLEOTIDE SEQUENCE [LARGE SCALE GENOMIC DNA]</scope>
    <source>
        <strain evidence="1 2">SCSIO 13291</strain>
    </source>
</reference>
<dbReference type="InterPro" id="IPR021555">
    <property type="entry name" value="DUF3000"/>
</dbReference>
<sequence>MGVNRPESGVFDDAVRALLGLSWRPELIVEEIPAPQRIAPHAVAIGAEVEIADEELGNGRLVLLHDPAGNPAWDGTFRCVTFARAVVDADIALDPLLAEVGWSWLTDALEHRDATYTAPSGTVTAVSSKSFGSMEGDPDKSEVEIRASWTPVLSSGTGVVPHVLAWQDLLCMVAGLPLLPEGVVPLDPHRTGRRRR</sequence>
<keyword evidence="2" id="KW-1185">Reference proteome</keyword>
<accession>A0ABZ3CBC9</accession>
<dbReference type="Proteomes" id="UP001434337">
    <property type="component" value="Chromosome"/>
</dbReference>
<protein>
    <submittedName>
        <fullName evidence="1">DUF3000 domain-containing protein</fullName>
    </submittedName>
</protein>